<reference evidence="2 3" key="1">
    <citation type="submission" date="2019-04" db="EMBL/GenBank/DDBJ databases">
        <authorList>
            <person name="Van Vliet M D."/>
        </authorList>
    </citation>
    <scope>NUCLEOTIDE SEQUENCE [LARGE SCALE GENOMIC DNA]</scope>
    <source>
        <strain evidence="2 3">F1</strain>
    </source>
</reference>
<feature type="domain" description="DUF4268" evidence="1">
    <location>
        <begin position="178"/>
        <end position="313"/>
    </location>
</feature>
<evidence type="ECO:0000313" key="2">
    <source>
        <dbReference type="EMBL" id="VGO17202.1"/>
    </source>
</evidence>
<dbReference type="AlphaFoldDB" id="A0A6C2UAP9"/>
<dbReference type="GO" id="GO:0003676">
    <property type="term" value="F:nucleic acid binding"/>
    <property type="evidence" value="ECO:0007669"/>
    <property type="project" value="InterPro"/>
</dbReference>
<dbReference type="EMBL" id="CAAHFG010000004">
    <property type="protein sequence ID" value="VGO17202.1"/>
    <property type="molecule type" value="Genomic_DNA"/>
</dbReference>
<organism evidence="2 3">
    <name type="scientific">Pontiella desulfatans</name>
    <dbReference type="NCBI Taxonomy" id="2750659"/>
    <lineage>
        <taxon>Bacteria</taxon>
        <taxon>Pseudomonadati</taxon>
        <taxon>Kiritimatiellota</taxon>
        <taxon>Kiritimatiellia</taxon>
        <taxon>Kiritimatiellales</taxon>
        <taxon>Pontiellaceae</taxon>
        <taxon>Pontiella</taxon>
    </lineage>
</organism>
<sequence>MSLGRLEKVELRDVWKTEAQDFTPWLAKEDNLALLGNTIGLDLELEAVEKNVGAFRADILCKDTATNAWVLVENQVERTDHTHLGQLLTYAAGLNTVTIVWIAKRFTDEHRAALDWLNEVTGDDINFFGIEIELWRIGESAIAPKFNMVSKPNEWTKGKGGTSAVVSSEKELSPTRKLQLEFWQLFREYMEDNSSIMRPQKPNPCHWMNFSIGTSKAFPAALLNMQSGLISISLQINKGEDRFAIFNLLKQDKVAIEEEMGAALDWEEKPENKCSYVFLRNPQLDPKKKNDWPMQHQWLLENLETFHAVFSSRIRDMDTGDWQPDDDGE</sequence>
<gene>
    <name evidence="2" type="ORF">PDESU_05798</name>
</gene>
<keyword evidence="3" id="KW-1185">Reference proteome</keyword>
<proteinExistence type="predicted"/>
<evidence type="ECO:0000259" key="1">
    <source>
        <dbReference type="Pfam" id="PF14088"/>
    </source>
</evidence>
<dbReference type="RefSeq" id="WP_187357971.1">
    <property type="nucleotide sequence ID" value="NZ_CAAHFG010000004.1"/>
</dbReference>
<dbReference type="Pfam" id="PF14088">
    <property type="entry name" value="DUF4268"/>
    <property type="match status" value="1"/>
</dbReference>
<accession>A0A6C2UAP9</accession>
<dbReference type="Proteomes" id="UP000366872">
    <property type="component" value="Unassembled WGS sequence"/>
</dbReference>
<name>A0A6C2UAP9_PONDE</name>
<dbReference type="Gene3D" id="3.40.1350.10">
    <property type="match status" value="1"/>
</dbReference>
<evidence type="ECO:0000313" key="3">
    <source>
        <dbReference type="Proteomes" id="UP000366872"/>
    </source>
</evidence>
<protein>
    <recommendedName>
        <fullName evidence="1">DUF4268 domain-containing protein</fullName>
    </recommendedName>
</protein>
<dbReference type="InterPro" id="IPR025364">
    <property type="entry name" value="DUF4268"/>
</dbReference>
<dbReference type="InterPro" id="IPR011856">
    <property type="entry name" value="tRNA_endonuc-like_dom_sf"/>
</dbReference>